<dbReference type="InterPro" id="IPR024079">
    <property type="entry name" value="MetalloPept_cat_dom_sf"/>
</dbReference>
<dbReference type="InterPro" id="IPR036436">
    <property type="entry name" value="Disintegrin_dom_sf"/>
</dbReference>
<feature type="disulfide bond" evidence="7">
    <location>
        <begin position="485"/>
        <end position="494"/>
    </location>
</feature>
<keyword evidence="15" id="KW-0482">Metalloprotease</keyword>
<proteinExistence type="predicted"/>
<feature type="active site" evidence="8">
    <location>
        <position position="155"/>
    </location>
</feature>
<comment type="caution">
    <text evidence="7">Lacks conserved residue(s) required for the propagation of feature annotation.</text>
</comment>
<dbReference type="SUPFAM" id="SSF55486">
    <property type="entry name" value="Metalloproteases ('zincins'), catalytic domain"/>
    <property type="match status" value="1"/>
</dbReference>
<feature type="binding site" evidence="8">
    <location>
        <position position="158"/>
    </location>
    <ligand>
        <name>Zn(2+)</name>
        <dbReference type="ChEBI" id="CHEBI:29105"/>
        <note>catalytic</note>
    </ligand>
</feature>
<keyword evidence="4 10" id="KW-0472">Membrane</keyword>
<dbReference type="PANTHER" id="PTHR11905">
    <property type="entry name" value="ADAM A DISINTEGRIN AND METALLOPROTEASE DOMAIN"/>
    <property type="match status" value="1"/>
</dbReference>
<feature type="domain" description="Peptidase M12B" evidence="13">
    <location>
        <begin position="18"/>
        <end position="217"/>
    </location>
</feature>
<feature type="domain" description="Disintegrin" evidence="12">
    <location>
        <begin position="225"/>
        <end position="311"/>
    </location>
</feature>
<dbReference type="STRING" id="52670.A0A2I4BQW5"/>
<dbReference type="PROSITE" id="PS00427">
    <property type="entry name" value="DISINTEGRIN_1"/>
    <property type="match status" value="1"/>
</dbReference>
<dbReference type="GO" id="GO:0016020">
    <property type="term" value="C:membrane"/>
    <property type="evidence" value="ECO:0007669"/>
    <property type="project" value="UniProtKB-SubCell"/>
</dbReference>
<dbReference type="InterPro" id="IPR000742">
    <property type="entry name" value="EGF"/>
</dbReference>
<keyword evidence="3 10" id="KW-1133">Transmembrane helix</keyword>
<keyword evidence="8" id="KW-0479">Metal-binding</keyword>
<evidence type="ECO:0000256" key="4">
    <source>
        <dbReference type="ARBA" id="ARBA00023136"/>
    </source>
</evidence>
<dbReference type="InParanoid" id="A0A2I4BQW5"/>
<feature type="transmembrane region" description="Helical" evidence="10">
    <location>
        <begin position="513"/>
        <end position="535"/>
    </location>
</feature>
<evidence type="ECO:0000256" key="8">
    <source>
        <dbReference type="PROSITE-ProRule" id="PRU00276"/>
    </source>
</evidence>
<evidence type="ECO:0000256" key="9">
    <source>
        <dbReference type="SAM" id="MobiDB-lite"/>
    </source>
</evidence>
<dbReference type="PROSITE" id="PS50215">
    <property type="entry name" value="ADAM_MEPRO"/>
    <property type="match status" value="1"/>
</dbReference>
<dbReference type="InterPro" id="IPR001762">
    <property type="entry name" value="Disintegrin_dom"/>
</dbReference>
<dbReference type="SMART" id="SM00608">
    <property type="entry name" value="ACR"/>
    <property type="match status" value="1"/>
</dbReference>
<dbReference type="GO" id="GO:0046872">
    <property type="term" value="F:metal ion binding"/>
    <property type="evidence" value="ECO:0007669"/>
    <property type="project" value="UniProtKB-KW"/>
</dbReference>
<dbReference type="PROSITE" id="PS50214">
    <property type="entry name" value="DISINTEGRIN_2"/>
    <property type="match status" value="1"/>
</dbReference>
<dbReference type="Proteomes" id="UP000192220">
    <property type="component" value="Unplaced"/>
</dbReference>
<evidence type="ECO:0000259" key="11">
    <source>
        <dbReference type="PROSITE" id="PS50026"/>
    </source>
</evidence>
<protein>
    <submittedName>
        <fullName evidence="15">Disintegrin and metalloproteinase domain-containing protein 19</fullName>
    </submittedName>
</protein>
<dbReference type="GO" id="GO:0006509">
    <property type="term" value="P:membrane protein ectodomain proteolysis"/>
    <property type="evidence" value="ECO:0007669"/>
    <property type="project" value="TreeGrafter"/>
</dbReference>
<dbReference type="CDD" id="cd04269">
    <property type="entry name" value="ZnMc_adamalysin_II_like"/>
    <property type="match status" value="1"/>
</dbReference>
<dbReference type="AlphaFoldDB" id="A0A2I4BQW5"/>
<dbReference type="OrthoDB" id="5951731at2759"/>
<sequence>MMSPHSGREKRELNQNMKYVELLLVADKAEFEWHERSFDKTRVKLLEAANLVDKYYRALSIRVAVIGLEVWTDQDKINMSENARSVLDAFLSWRQKMLKTLPNDNAQLITRRSFQGTTIGLATLRTMCSDYQSGGVNQDHSPVSPVGVAATMAHEMGHNFGMSHDSTGCCQAKPEDGGCIMAAATGSPFPRVFSSCNVQELKSFLSSGGGKCLFNLPNTHLMYGGRRCGNGYLEEGEECDCGEEEECTSPCCNAKNCTLKAGAECAHGVCCQNCKLKSPGELCRAPSGPCDLPEYCDGKTEICPANFYLMDGTSCADGKAYCYTGMCLTLELQCQTLWGHDARPAPDLCFREVNKAGDMYGNCGKDQQGKYRSCKDRDTKCGKIQCSASVSKPIEDNAVRIETTVSGDKKKFVCLGTHVYNLQPEDEEQPGDTLDPGLVLTGTKCDSDSICFNGECRNASFLRAGECNVKCHGHGLCNNNHNCHCDRGWAPPWCNQSGSGGSVESGPVPPPRYFTLVLLLLLALFVVLVGFGLRWRYTCQNILLKSPSAEPKFSVTVEDKPLSTDGHIIGRANPTFILKDQNSASPRPRPAIVRPAVKPPPIPAYATEQRAQKPQVPPVTSPPQGQVSPQGCTQPFLRSPESKGLRPVQVSSPLPGPSSLPFKDLRGHFQPLAINKDRPNPPKRPPPPCPVNKQSVDQHKMKGLQSNINAVQ</sequence>
<dbReference type="InterPro" id="IPR006586">
    <property type="entry name" value="ADAM_Cys-rich"/>
</dbReference>
<reference evidence="15" key="1">
    <citation type="submission" date="2025-08" db="UniProtKB">
        <authorList>
            <consortium name="RefSeq"/>
        </authorList>
    </citation>
    <scope>IDENTIFICATION</scope>
</reference>
<organism evidence="14 15">
    <name type="scientific">Austrofundulus limnaeus</name>
    <name type="common">Annual killifish</name>
    <dbReference type="NCBI Taxonomy" id="52670"/>
    <lineage>
        <taxon>Eukaryota</taxon>
        <taxon>Metazoa</taxon>
        <taxon>Chordata</taxon>
        <taxon>Craniata</taxon>
        <taxon>Vertebrata</taxon>
        <taxon>Euteleostomi</taxon>
        <taxon>Actinopterygii</taxon>
        <taxon>Neopterygii</taxon>
        <taxon>Teleostei</taxon>
        <taxon>Neoteleostei</taxon>
        <taxon>Acanthomorphata</taxon>
        <taxon>Ovalentaria</taxon>
        <taxon>Atherinomorphae</taxon>
        <taxon>Cyprinodontiformes</taxon>
        <taxon>Rivulidae</taxon>
        <taxon>Austrofundulus</taxon>
    </lineage>
</organism>
<evidence type="ECO:0000256" key="7">
    <source>
        <dbReference type="PROSITE-ProRule" id="PRU00076"/>
    </source>
</evidence>
<dbReference type="FunFam" id="4.10.70.10:FF:000001">
    <property type="entry name" value="Disintegrin and metalloproteinase domain-containing protein 22"/>
    <property type="match status" value="1"/>
</dbReference>
<evidence type="ECO:0000256" key="1">
    <source>
        <dbReference type="ARBA" id="ARBA00004167"/>
    </source>
</evidence>
<evidence type="ECO:0000313" key="15">
    <source>
        <dbReference type="RefSeq" id="XP_013870141.1"/>
    </source>
</evidence>
<evidence type="ECO:0000259" key="13">
    <source>
        <dbReference type="PROSITE" id="PS50215"/>
    </source>
</evidence>
<evidence type="ECO:0000256" key="10">
    <source>
        <dbReference type="SAM" id="Phobius"/>
    </source>
</evidence>
<evidence type="ECO:0000259" key="12">
    <source>
        <dbReference type="PROSITE" id="PS50214"/>
    </source>
</evidence>
<feature type="compositionally biased region" description="Polar residues" evidence="9">
    <location>
        <begin position="622"/>
        <end position="633"/>
    </location>
</feature>
<feature type="region of interest" description="Disordered" evidence="9">
    <location>
        <begin position="573"/>
        <end position="712"/>
    </location>
</feature>
<evidence type="ECO:0000256" key="3">
    <source>
        <dbReference type="ARBA" id="ARBA00022989"/>
    </source>
</evidence>
<dbReference type="Gene3D" id="3.40.390.10">
    <property type="entry name" value="Collagenase (Catalytic Domain)"/>
    <property type="match status" value="1"/>
</dbReference>
<dbReference type="PRINTS" id="PR00289">
    <property type="entry name" value="DISINTEGRIN"/>
</dbReference>
<feature type="binding site" evidence="8">
    <location>
        <position position="154"/>
    </location>
    <ligand>
        <name>Zn(2+)</name>
        <dbReference type="ChEBI" id="CHEBI:29105"/>
        <note>catalytic</note>
    </ligand>
</feature>
<keyword evidence="15" id="KW-0645">Protease</keyword>
<feature type="disulfide bond" evidence="7">
    <location>
        <begin position="467"/>
        <end position="477"/>
    </location>
</feature>
<dbReference type="InterPro" id="IPR034027">
    <property type="entry name" value="Reprolysin_adamalysin"/>
</dbReference>
<evidence type="ECO:0000256" key="5">
    <source>
        <dbReference type="ARBA" id="ARBA00023157"/>
    </source>
</evidence>
<dbReference type="PROSITE" id="PS01186">
    <property type="entry name" value="EGF_2"/>
    <property type="match status" value="1"/>
</dbReference>
<dbReference type="GO" id="GO:0004222">
    <property type="term" value="F:metalloendopeptidase activity"/>
    <property type="evidence" value="ECO:0007669"/>
    <property type="project" value="InterPro"/>
</dbReference>
<dbReference type="GeneID" id="106521915"/>
<dbReference type="PROSITE" id="PS50026">
    <property type="entry name" value="EGF_3"/>
    <property type="match status" value="1"/>
</dbReference>
<dbReference type="Pfam" id="PF00200">
    <property type="entry name" value="Disintegrin"/>
    <property type="match status" value="1"/>
</dbReference>
<dbReference type="Pfam" id="PF01421">
    <property type="entry name" value="Reprolysin"/>
    <property type="match status" value="1"/>
</dbReference>
<keyword evidence="7" id="KW-0245">EGF-like domain</keyword>
<keyword evidence="15" id="KW-0378">Hydrolase</keyword>
<dbReference type="InterPro" id="IPR001590">
    <property type="entry name" value="Peptidase_M12B"/>
</dbReference>
<feature type="binding site" evidence="8">
    <location>
        <position position="164"/>
    </location>
    <ligand>
        <name>Zn(2+)</name>
        <dbReference type="ChEBI" id="CHEBI:29105"/>
        <note>catalytic</note>
    </ligand>
</feature>
<feature type="compositionally biased region" description="Low complexity" evidence="9">
    <location>
        <begin position="651"/>
        <end position="661"/>
    </location>
</feature>
<dbReference type="RefSeq" id="XP_013870141.1">
    <property type="nucleotide sequence ID" value="XM_014014687.1"/>
</dbReference>
<dbReference type="InterPro" id="IPR018358">
    <property type="entry name" value="Disintegrin_CS"/>
</dbReference>
<dbReference type="FunFam" id="3.40.390.10:FF:000002">
    <property type="entry name" value="Disintegrin and metalloproteinase domain-containing protein 22"/>
    <property type="match status" value="1"/>
</dbReference>
<keyword evidence="5 7" id="KW-1015">Disulfide bond</keyword>
<dbReference type="FunCoup" id="A0A2I4BQW5">
    <property type="interactions" value="460"/>
</dbReference>
<dbReference type="SMART" id="SM00050">
    <property type="entry name" value="DISIN"/>
    <property type="match status" value="1"/>
</dbReference>
<evidence type="ECO:0000256" key="6">
    <source>
        <dbReference type="PROSITE-ProRule" id="PRU00068"/>
    </source>
</evidence>
<dbReference type="Pfam" id="PF08516">
    <property type="entry name" value="ADAM_CR"/>
    <property type="match status" value="1"/>
</dbReference>
<evidence type="ECO:0000313" key="14">
    <source>
        <dbReference type="Proteomes" id="UP000192220"/>
    </source>
</evidence>
<dbReference type="PANTHER" id="PTHR11905:SF19">
    <property type="entry name" value="DISINTEGRIN AND METALLOPROTEINASE DOMAIN-CONTAINING PROTEIN 19"/>
    <property type="match status" value="1"/>
</dbReference>
<keyword evidence="2 10" id="KW-0812">Transmembrane</keyword>
<comment type="subcellular location">
    <subcellularLocation>
        <location evidence="1">Membrane</location>
        <topology evidence="1">Single-pass membrane protein</topology>
    </subcellularLocation>
</comment>
<dbReference type="KEGG" id="alim:106521915"/>
<feature type="domain" description="EGF-like" evidence="11">
    <location>
        <begin position="463"/>
        <end position="495"/>
    </location>
</feature>
<keyword evidence="14" id="KW-1185">Reference proteome</keyword>
<keyword evidence="8" id="KW-0862">Zinc</keyword>
<gene>
    <name evidence="15" type="primary">LOC106521915</name>
</gene>
<evidence type="ECO:0000256" key="2">
    <source>
        <dbReference type="ARBA" id="ARBA00022692"/>
    </source>
</evidence>
<dbReference type="SUPFAM" id="SSF57552">
    <property type="entry name" value="Blood coagulation inhibitor (disintegrin)"/>
    <property type="match status" value="1"/>
</dbReference>
<dbReference type="Gene3D" id="4.10.70.10">
    <property type="entry name" value="Disintegrin domain"/>
    <property type="match status" value="1"/>
</dbReference>
<accession>A0A2I4BQW5</accession>
<feature type="disulfide bond" evidence="6">
    <location>
        <begin position="283"/>
        <end position="303"/>
    </location>
</feature>
<name>A0A2I4BQW5_AUSLI</name>